<organism evidence="2 3">
    <name type="scientific">Acidisarcina polymorpha</name>
    <dbReference type="NCBI Taxonomy" id="2211140"/>
    <lineage>
        <taxon>Bacteria</taxon>
        <taxon>Pseudomonadati</taxon>
        <taxon>Acidobacteriota</taxon>
        <taxon>Terriglobia</taxon>
        <taxon>Terriglobales</taxon>
        <taxon>Acidobacteriaceae</taxon>
        <taxon>Acidisarcina</taxon>
    </lineage>
</organism>
<dbReference type="KEGG" id="abas:ACPOL_1760"/>
<dbReference type="AlphaFoldDB" id="A0A2Z5FWG0"/>
<feature type="region of interest" description="Disordered" evidence="1">
    <location>
        <begin position="1"/>
        <end position="46"/>
    </location>
</feature>
<keyword evidence="3" id="KW-1185">Reference proteome</keyword>
<evidence type="ECO:0000256" key="1">
    <source>
        <dbReference type="SAM" id="MobiDB-lite"/>
    </source>
</evidence>
<dbReference type="Proteomes" id="UP000253606">
    <property type="component" value="Chromosome"/>
</dbReference>
<protein>
    <submittedName>
        <fullName evidence="2">Uncharacterized protein</fullName>
    </submittedName>
</protein>
<reference evidence="2 3" key="1">
    <citation type="journal article" date="2018" name="Front. Microbiol.">
        <title>Hydrolytic Capabilities as a Key to Environmental Success: Chitinolytic and Cellulolytic Acidobacteria From Acidic Sub-arctic Soils and Boreal Peatlands.</title>
        <authorList>
            <person name="Belova S.E."/>
            <person name="Ravin N.V."/>
            <person name="Pankratov T.A."/>
            <person name="Rakitin A.L."/>
            <person name="Ivanova A.A."/>
            <person name="Beletsky A.V."/>
            <person name="Mardanov A.V."/>
            <person name="Sinninghe Damste J.S."/>
            <person name="Dedysh S.N."/>
        </authorList>
    </citation>
    <scope>NUCLEOTIDE SEQUENCE [LARGE SCALE GENOMIC DNA]</scope>
    <source>
        <strain evidence="2 3">SBC82</strain>
    </source>
</reference>
<evidence type="ECO:0000313" key="2">
    <source>
        <dbReference type="EMBL" id="AXC11102.1"/>
    </source>
</evidence>
<accession>A0A2Z5FWG0</accession>
<evidence type="ECO:0000313" key="3">
    <source>
        <dbReference type="Proteomes" id="UP000253606"/>
    </source>
</evidence>
<name>A0A2Z5FWG0_9BACT</name>
<dbReference type="EMBL" id="CP030840">
    <property type="protein sequence ID" value="AXC11102.1"/>
    <property type="molecule type" value="Genomic_DNA"/>
</dbReference>
<proteinExistence type="predicted"/>
<sequence>MVRAGDNPSGPDYAPKDFASGAGKHPVASRDFVEKRPDFASLKSQD</sequence>
<gene>
    <name evidence="2" type="ORF">ACPOL_1760</name>
</gene>